<dbReference type="Pfam" id="PF00885">
    <property type="entry name" value="DMRL_synthase"/>
    <property type="match status" value="1"/>
</dbReference>
<dbReference type="GO" id="GO:0000906">
    <property type="term" value="F:6,7-dimethyl-8-ribityllumazine synthase activity"/>
    <property type="evidence" value="ECO:0007669"/>
    <property type="project" value="UniProtKB-UniRule"/>
</dbReference>
<dbReference type="Gene3D" id="3.40.50.960">
    <property type="entry name" value="Lumazine/riboflavin synthase"/>
    <property type="match status" value="1"/>
</dbReference>
<proteinExistence type="inferred from homology"/>
<evidence type="ECO:0000313" key="8">
    <source>
        <dbReference type="EMBL" id="KIE05397.1"/>
    </source>
</evidence>
<keyword evidence="9" id="KW-1185">Reference proteome</keyword>
<evidence type="ECO:0000256" key="7">
    <source>
        <dbReference type="HAMAP-Rule" id="MF_00178"/>
    </source>
</evidence>
<keyword evidence="4 7" id="KW-0686">Riboflavin biosynthesis</keyword>
<dbReference type="PANTHER" id="PTHR21058:SF0">
    <property type="entry name" value="6,7-DIMETHYL-8-RIBITYLLUMAZINE SYNTHASE"/>
    <property type="match status" value="1"/>
</dbReference>
<dbReference type="STRING" id="86105.NF27_DT01710"/>
<comment type="function">
    <text evidence="7">Catalyzes the formation of 6,7-dimethyl-8-ribityllumazine by condensation of 5-amino-6-(D-ribitylamino)uracil with 3,4-dihydroxy-2-butanone 4-phosphate. This is the penultimate step in the biosynthesis of riboflavin.</text>
</comment>
<evidence type="ECO:0000256" key="1">
    <source>
        <dbReference type="ARBA" id="ARBA00004917"/>
    </source>
</evidence>
<evidence type="ECO:0000256" key="6">
    <source>
        <dbReference type="ARBA" id="ARBA00048785"/>
    </source>
</evidence>
<dbReference type="EMBL" id="JSWE01000096">
    <property type="protein sequence ID" value="KIE05397.1"/>
    <property type="molecule type" value="Genomic_DNA"/>
</dbReference>
<dbReference type="PANTHER" id="PTHR21058">
    <property type="entry name" value="6,7-DIMETHYL-8-RIBITYLLUMAZINE SYNTHASE DMRL SYNTHASE LUMAZINE SYNTHASE"/>
    <property type="match status" value="1"/>
</dbReference>
<gene>
    <name evidence="8" type="primary">ribH_2</name>
    <name evidence="7" type="synonym">ribH</name>
    <name evidence="8" type="ORF">NF27_DT01710</name>
</gene>
<sequence length="152" mass="16742">MRIKMNNYKIAIVQSRFNPEITDSLSSACIEKLKQHGVHEDNINLFYVPGAVELPLASKLLAKKKDVDAIVCIGAVIKGDTDHYQYVCEQVNYGCQKVALEQEIPVIFGVLTVPTYELALARAGDDLSLNKGVECADAAVEMLKFIKEIEAA</sequence>
<dbReference type="InterPro" id="IPR034964">
    <property type="entry name" value="LS"/>
</dbReference>
<accession>A0A0C1MTH4</accession>
<evidence type="ECO:0000313" key="9">
    <source>
        <dbReference type="Proteomes" id="UP000031258"/>
    </source>
</evidence>
<feature type="active site" description="Proton donor" evidence="7">
    <location>
        <position position="83"/>
    </location>
</feature>
<dbReference type="EC" id="2.5.1.78" evidence="3 7"/>
<feature type="binding site" evidence="7">
    <location>
        <position position="108"/>
    </location>
    <ligand>
        <name>5-amino-6-(D-ribitylamino)uracil</name>
        <dbReference type="ChEBI" id="CHEBI:15934"/>
    </ligand>
</feature>
<dbReference type="SUPFAM" id="SSF52121">
    <property type="entry name" value="Lumazine synthase"/>
    <property type="match status" value="1"/>
</dbReference>
<protein>
    <recommendedName>
        <fullName evidence="3 7">6,7-dimethyl-8-ribityllumazine synthase</fullName>
        <shortName evidence="7">DMRL synthase</shortName>
        <shortName evidence="7">LS</shortName>
        <shortName evidence="7">Lumazine synthase</shortName>
        <ecNumber evidence="3 7">2.5.1.78</ecNumber>
    </recommendedName>
</protein>
<dbReference type="GO" id="GO:0009349">
    <property type="term" value="C:riboflavin synthase complex"/>
    <property type="evidence" value="ECO:0007669"/>
    <property type="project" value="UniProtKB-UniRule"/>
</dbReference>
<reference evidence="8 9" key="1">
    <citation type="submission" date="2014-11" db="EMBL/GenBank/DDBJ databases">
        <title>A Rickettsiales Symbiont of Amoebae With Ancient Features.</title>
        <authorList>
            <person name="Schulz F."/>
            <person name="Martijn J."/>
            <person name="Wascher F."/>
            <person name="Kostanjsek R."/>
            <person name="Ettema T.J."/>
            <person name="Horn M."/>
        </authorList>
    </citation>
    <scope>NUCLEOTIDE SEQUENCE [LARGE SCALE GENOMIC DNA]</scope>
    <source>
        <strain evidence="8 9">UWC36</strain>
    </source>
</reference>
<dbReference type="PATRIC" id="fig|86105.3.peg.973"/>
<comment type="caution">
    <text evidence="8">The sequence shown here is derived from an EMBL/GenBank/DDBJ whole genome shotgun (WGS) entry which is preliminary data.</text>
</comment>
<name>A0A0C1MTH4_9RICK</name>
<comment type="similarity">
    <text evidence="2 7">Belongs to the DMRL synthase family.</text>
</comment>
<dbReference type="Proteomes" id="UP000031258">
    <property type="component" value="Unassembled WGS sequence"/>
</dbReference>
<keyword evidence="5 7" id="KW-0808">Transferase</keyword>
<feature type="binding site" evidence="7">
    <location>
        <begin position="75"/>
        <end position="77"/>
    </location>
    <ligand>
        <name>5-amino-6-(D-ribitylamino)uracil</name>
        <dbReference type="ChEBI" id="CHEBI:15934"/>
    </ligand>
</feature>
<dbReference type="GO" id="GO:0005829">
    <property type="term" value="C:cytosol"/>
    <property type="evidence" value="ECO:0007669"/>
    <property type="project" value="TreeGrafter"/>
</dbReference>
<dbReference type="NCBIfam" id="TIGR00114">
    <property type="entry name" value="lumazine-synth"/>
    <property type="match status" value="1"/>
</dbReference>
<feature type="binding site" evidence="7">
    <location>
        <begin position="80"/>
        <end position="81"/>
    </location>
    <ligand>
        <name>(2S)-2-hydroxy-3-oxobutyl phosphate</name>
        <dbReference type="ChEBI" id="CHEBI:58830"/>
    </ligand>
</feature>
<dbReference type="AlphaFoldDB" id="A0A0C1MTH4"/>
<feature type="binding site" evidence="7">
    <location>
        <position position="17"/>
    </location>
    <ligand>
        <name>5-amino-6-(D-ribitylamino)uracil</name>
        <dbReference type="ChEBI" id="CHEBI:15934"/>
    </ligand>
</feature>
<feature type="binding site" evidence="7">
    <location>
        <position position="122"/>
    </location>
    <ligand>
        <name>(2S)-2-hydroxy-3-oxobutyl phosphate</name>
        <dbReference type="ChEBI" id="CHEBI:58830"/>
    </ligand>
</feature>
<feature type="binding site" evidence="7">
    <location>
        <begin position="51"/>
        <end position="53"/>
    </location>
    <ligand>
        <name>5-amino-6-(D-ribitylamino)uracil</name>
        <dbReference type="ChEBI" id="CHEBI:15934"/>
    </ligand>
</feature>
<dbReference type="CDD" id="cd09209">
    <property type="entry name" value="Lumazine_synthase-I"/>
    <property type="match status" value="1"/>
</dbReference>
<dbReference type="UniPathway" id="UPA00275">
    <property type="reaction ID" value="UER00404"/>
</dbReference>
<comment type="pathway">
    <text evidence="1 7">Cofactor biosynthesis; riboflavin biosynthesis; riboflavin from 2-hydroxy-3-oxobutyl phosphate and 5-amino-6-(D-ribitylamino)uracil: step 1/2.</text>
</comment>
<dbReference type="InterPro" id="IPR036467">
    <property type="entry name" value="LS/RS_sf"/>
</dbReference>
<evidence type="ECO:0000256" key="5">
    <source>
        <dbReference type="ARBA" id="ARBA00022679"/>
    </source>
</evidence>
<comment type="catalytic activity">
    <reaction evidence="6 7">
        <text>(2S)-2-hydroxy-3-oxobutyl phosphate + 5-amino-6-(D-ribitylamino)uracil = 6,7-dimethyl-8-(1-D-ribityl)lumazine + phosphate + 2 H2O + H(+)</text>
        <dbReference type="Rhea" id="RHEA:26152"/>
        <dbReference type="ChEBI" id="CHEBI:15377"/>
        <dbReference type="ChEBI" id="CHEBI:15378"/>
        <dbReference type="ChEBI" id="CHEBI:15934"/>
        <dbReference type="ChEBI" id="CHEBI:43474"/>
        <dbReference type="ChEBI" id="CHEBI:58201"/>
        <dbReference type="ChEBI" id="CHEBI:58830"/>
        <dbReference type="EC" id="2.5.1.78"/>
    </reaction>
</comment>
<dbReference type="HAMAP" id="MF_00178">
    <property type="entry name" value="Lumazine_synth"/>
    <property type="match status" value="1"/>
</dbReference>
<dbReference type="InterPro" id="IPR002180">
    <property type="entry name" value="LS/RS"/>
</dbReference>
<evidence type="ECO:0000256" key="4">
    <source>
        <dbReference type="ARBA" id="ARBA00022619"/>
    </source>
</evidence>
<dbReference type="GO" id="GO:0009231">
    <property type="term" value="P:riboflavin biosynthetic process"/>
    <property type="evidence" value="ECO:0007669"/>
    <property type="project" value="UniProtKB-UniRule"/>
</dbReference>
<evidence type="ECO:0000256" key="3">
    <source>
        <dbReference type="ARBA" id="ARBA00012664"/>
    </source>
</evidence>
<evidence type="ECO:0000256" key="2">
    <source>
        <dbReference type="ARBA" id="ARBA00007424"/>
    </source>
</evidence>
<organism evidence="8 9">
    <name type="scientific">Candidatus Jidaibacter acanthamoebae</name>
    <dbReference type="NCBI Taxonomy" id="86105"/>
    <lineage>
        <taxon>Bacteria</taxon>
        <taxon>Pseudomonadati</taxon>
        <taxon>Pseudomonadota</taxon>
        <taxon>Alphaproteobacteria</taxon>
        <taxon>Rickettsiales</taxon>
        <taxon>Candidatus Midichloriaceae</taxon>
        <taxon>Candidatus Jidaibacter</taxon>
    </lineage>
</organism>